<sequence length="720" mass="81863">MEDDEKELEHSSLQEKLDKELKELDKKLEQKEAEMKLYSNSDTSVIRHHYEKKLLEMEHEKKTLQKEIEDLKFNLTNISSTSDDGSQKLKQDYLQKLNSLEAQVSELKKKQEAQAQHLKQKQKSDEATKELQDEIQRIKAQKKEGRRNEYEMHKLLALNQRQKMVLQRKTEEASLATKRLKELLESRRASSRETMGAGGGSGPGVQALMKAIEHELEVIVRVHEVRSEYERQIQERAKMAEEMTRLKGEAGLTRQNNTSDCPISMSPSARNSRVLALENMLSTSSATLVSMASQLSEAEESERVFSGKGRWNQVRSITEAKNLMNYLFNIASSSRCSLRDKEAICREKDMEIRDLKEKLVRQSYSLRQLEMINAELNHKLKLQSATLETYSEYPENSEDSDLNDGGHNYDLNKQELHQSTLLQEEDMDISDETESDDYDVEETDDEWKESGKLRVGKRKSKSRHTEYFKDNLSNKLEGAHGEAASDICCSCSSMCETTKCMCKAMGNSCGSSCSCLATECDNRGSILNESHEPIQSGLLLVAQGTELLQEALADRPAEENNDQGPRKPLSDIGNKQVKSNVNGNQKKKLHTATIILVPNLSQPSLQSENSDFPKPNKQINNNGVNEPNAAVKIPQRFPTSKPEYAASAPKAERNFGDPDSPAKKPRHVRRKSSSNLGVPLWDRNATGKSDESVSKEPEIFEDRRRPRQKRTQEEKENNRR</sequence>
<dbReference type="InterPro" id="IPR027640">
    <property type="entry name" value="Kinesin-like_fam"/>
</dbReference>
<dbReference type="PANTHER" id="PTHR47969">
    <property type="entry name" value="CHROMOSOME-ASSOCIATED KINESIN KIF4A-RELATED"/>
    <property type="match status" value="1"/>
</dbReference>
<dbReference type="Proteomes" id="UP000242715">
    <property type="component" value="Unassembled WGS sequence"/>
</dbReference>
<organism evidence="3 4">
    <name type="scientific">Trifolium subterraneum</name>
    <name type="common">Subterranean clover</name>
    <dbReference type="NCBI Taxonomy" id="3900"/>
    <lineage>
        <taxon>Eukaryota</taxon>
        <taxon>Viridiplantae</taxon>
        <taxon>Streptophyta</taxon>
        <taxon>Embryophyta</taxon>
        <taxon>Tracheophyta</taxon>
        <taxon>Spermatophyta</taxon>
        <taxon>Magnoliopsida</taxon>
        <taxon>eudicotyledons</taxon>
        <taxon>Gunneridae</taxon>
        <taxon>Pentapetalae</taxon>
        <taxon>rosids</taxon>
        <taxon>fabids</taxon>
        <taxon>Fabales</taxon>
        <taxon>Fabaceae</taxon>
        <taxon>Papilionoideae</taxon>
        <taxon>50 kb inversion clade</taxon>
        <taxon>NPAAA clade</taxon>
        <taxon>Hologalegina</taxon>
        <taxon>IRL clade</taxon>
        <taxon>Trifolieae</taxon>
        <taxon>Trifolium</taxon>
    </lineage>
</organism>
<feature type="compositionally biased region" description="Basic and acidic residues" evidence="2">
    <location>
        <begin position="688"/>
        <end position="720"/>
    </location>
</feature>
<feature type="region of interest" description="Disordered" evidence="2">
    <location>
        <begin position="602"/>
        <end position="720"/>
    </location>
</feature>
<dbReference type="PANTHER" id="PTHR47969:SF24">
    <property type="entry name" value="CHROMOSOME-ASSOCIATED KINESIN KIF4A-LIKE PROTEIN"/>
    <property type="match status" value="1"/>
</dbReference>
<dbReference type="Pfam" id="PF25764">
    <property type="entry name" value="KIF21A_4th"/>
    <property type="match status" value="1"/>
</dbReference>
<feature type="compositionally biased region" description="Basic and acidic residues" evidence="2">
    <location>
        <begin position="555"/>
        <end position="569"/>
    </location>
</feature>
<evidence type="ECO:0000256" key="1">
    <source>
        <dbReference type="SAM" id="Coils"/>
    </source>
</evidence>
<dbReference type="GO" id="GO:0005875">
    <property type="term" value="C:microtubule associated complex"/>
    <property type="evidence" value="ECO:0007669"/>
    <property type="project" value="TreeGrafter"/>
</dbReference>
<feature type="compositionally biased region" description="Acidic residues" evidence="2">
    <location>
        <begin position="423"/>
        <end position="447"/>
    </location>
</feature>
<feature type="compositionally biased region" description="Basic residues" evidence="2">
    <location>
        <begin position="663"/>
        <end position="672"/>
    </location>
</feature>
<keyword evidence="4" id="KW-1185">Reference proteome</keyword>
<feature type="region of interest" description="Disordered" evidence="2">
    <location>
        <begin position="391"/>
        <end position="410"/>
    </location>
</feature>
<feature type="region of interest" description="Disordered" evidence="2">
    <location>
        <begin position="422"/>
        <end position="455"/>
    </location>
</feature>
<dbReference type="GO" id="GO:0051231">
    <property type="term" value="P:spindle elongation"/>
    <property type="evidence" value="ECO:0007669"/>
    <property type="project" value="TreeGrafter"/>
</dbReference>
<dbReference type="OrthoDB" id="3176171at2759"/>
<reference evidence="4" key="1">
    <citation type="journal article" date="2017" name="Front. Plant Sci.">
        <title>Climate Clever Clovers: New Paradigm to Reduce the Environmental Footprint of Ruminants by Breeding Low Methanogenic Forages Utilizing Haplotype Variation.</title>
        <authorList>
            <person name="Kaur P."/>
            <person name="Appels R."/>
            <person name="Bayer P.E."/>
            <person name="Keeble-Gagnere G."/>
            <person name="Wang J."/>
            <person name="Hirakawa H."/>
            <person name="Shirasawa K."/>
            <person name="Vercoe P."/>
            <person name="Stefanova K."/>
            <person name="Durmic Z."/>
            <person name="Nichols P."/>
            <person name="Revell C."/>
            <person name="Isobe S.N."/>
            <person name="Edwards D."/>
            <person name="Erskine W."/>
        </authorList>
    </citation>
    <scope>NUCLEOTIDE SEQUENCE [LARGE SCALE GENOMIC DNA]</scope>
    <source>
        <strain evidence="4">cv. Daliak</strain>
    </source>
</reference>
<protein>
    <recommendedName>
        <fullName evidence="5">Tesmin/TSO1-like CXC domain-containing protein</fullName>
    </recommendedName>
</protein>
<dbReference type="GO" id="GO:0007052">
    <property type="term" value="P:mitotic spindle organization"/>
    <property type="evidence" value="ECO:0007669"/>
    <property type="project" value="TreeGrafter"/>
</dbReference>
<evidence type="ECO:0008006" key="5">
    <source>
        <dbReference type="Google" id="ProtNLM"/>
    </source>
</evidence>
<dbReference type="AlphaFoldDB" id="A0A2Z6MX74"/>
<name>A0A2Z6MX74_TRISU</name>
<keyword evidence="1" id="KW-0175">Coiled coil</keyword>
<dbReference type="GO" id="GO:0003777">
    <property type="term" value="F:microtubule motor activity"/>
    <property type="evidence" value="ECO:0007669"/>
    <property type="project" value="InterPro"/>
</dbReference>
<feature type="coiled-coil region" evidence="1">
    <location>
        <begin position="222"/>
        <end position="249"/>
    </location>
</feature>
<dbReference type="EMBL" id="DF973273">
    <property type="protein sequence ID" value="GAU23669.1"/>
    <property type="molecule type" value="Genomic_DNA"/>
</dbReference>
<dbReference type="GO" id="GO:0007018">
    <property type="term" value="P:microtubule-based movement"/>
    <property type="evidence" value="ECO:0007669"/>
    <property type="project" value="InterPro"/>
</dbReference>
<feature type="compositionally biased region" description="Basic and acidic residues" evidence="2">
    <location>
        <begin position="650"/>
        <end position="662"/>
    </location>
</feature>
<proteinExistence type="predicted"/>
<evidence type="ECO:0000313" key="4">
    <source>
        <dbReference type="Proteomes" id="UP000242715"/>
    </source>
</evidence>
<evidence type="ECO:0000313" key="3">
    <source>
        <dbReference type="EMBL" id="GAU23669.1"/>
    </source>
</evidence>
<accession>A0A2Z6MX74</accession>
<evidence type="ECO:0000256" key="2">
    <source>
        <dbReference type="SAM" id="MobiDB-lite"/>
    </source>
</evidence>
<feature type="coiled-coil region" evidence="1">
    <location>
        <begin position="10"/>
        <end position="186"/>
    </location>
</feature>
<gene>
    <name evidence="3" type="ORF">TSUD_304440</name>
</gene>
<feature type="region of interest" description="Disordered" evidence="2">
    <location>
        <begin position="555"/>
        <end position="586"/>
    </location>
</feature>